<feature type="compositionally biased region" description="Polar residues" evidence="2">
    <location>
        <begin position="1028"/>
        <end position="1047"/>
    </location>
</feature>
<feature type="transmembrane region" description="Helical" evidence="3">
    <location>
        <begin position="233"/>
        <end position="251"/>
    </location>
</feature>
<feature type="transmembrane region" description="Helical" evidence="3">
    <location>
        <begin position="2386"/>
        <end position="2407"/>
    </location>
</feature>
<evidence type="ECO:0000256" key="2">
    <source>
        <dbReference type="SAM" id="MobiDB-lite"/>
    </source>
</evidence>
<protein>
    <submittedName>
        <fullName evidence="4">Uncharacterized protein</fullName>
    </submittedName>
</protein>
<feature type="transmembrane region" description="Helical" evidence="3">
    <location>
        <begin position="12"/>
        <end position="37"/>
    </location>
</feature>
<feature type="transmembrane region" description="Helical" evidence="3">
    <location>
        <begin position="1827"/>
        <end position="1852"/>
    </location>
</feature>
<feature type="transmembrane region" description="Helical" evidence="3">
    <location>
        <begin position="898"/>
        <end position="919"/>
    </location>
</feature>
<feature type="region of interest" description="Disordered" evidence="2">
    <location>
        <begin position="999"/>
        <end position="1047"/>
    </location>
</feature>
<feature type="compositionally biased region" description="Basic and acidic residues" evidence="2">
    <location>
        <begin position="999"/>
        <end position="1010"/>
    </location>
</feature>
<feature type="transmembrane region" description="Helical" evidence="3">
    <location>
        <begin position="1199"/>
        <end position="1224"/>
    </location>
</feature>
<gene>
    <name evidence="4" type="ORF">M0812_18584</name>
</gene>
<evidence type="ECO:0000256" key="3">
    <source>
        <dbReference type="SAM" id="Phobius"/>
    </source>
</evidence>
<dbReference type="Proteomes" id="UP001146793">
    <property type="component" value="Unassembled WGS sequence"/>
</dbReference>
<feature type="transmembrane region" description="Helical" evidence="3">
    <location>
        <begin position="2509"/>
        <end position="2533"/>
    </location>
</feature>
<feature type="transmembrane region" description="Helical" evidence="3">
    <location>
        <begin position="272"/>
        <end position="295"/>
    </location>
</feature>
<sequence>MSEDAPIIHLFSYLLRFVCWVCGLVAFPVIATFKLTAKFVTSAIFSPEPSGYRASHAFLWPFRLILALLGPTFLFLELGAFYYIGYALGNLMFGIILEIVGLVALYIGIVWANRGDGHLKFLPEFEFQGYWHGFIDSLFDLGAFFCLIVAILSVVRIPYLIRHLRTVDEPLRAKLFFEVPNALIELLMLPMYIVIFICHWRFYRYLKEMKDANNTSKFRWITVKHFLESLKDLPFYFLGFVSIIFFWRINYLIKKIKKCKFKKRRKVFRRNFLYGILDIPTLPMLMIIFICHWKWEGFYTVYKEIKNSHYFERYLCIITHFLSIFTDLFYIIIWVLTIVFIWRFIPLTNRIFYNNINPDYKLSEKEIKRLIIHFFFNGLIDCPFAIMLFLCAVAPWRFYILYKRHKESESDWETRRLIFYNLLAIPIDLLIFIIVLPQLFTWRIYYIEKDWKSLNECPTLTKDEWMLKLIILRNFQLLVIDLLVLIEFVLLFILFNWRFWVYLRKKHDKNNTEDENYSFEFFQFGWYYLVSRELINGLFDLPFIPFFIINFIFHWRFLSYNIQRKENQLLSNWELRLLVFQNFLFAIVDFFCLILAAIIFLTWRQKTFIQKFKQLKKDNKENENLGQNDKENFIRLLIVSQFFNLFPDFICIVLSLLIFLTMWRIYWFVNSLRAEETAVGRRKAVMYHLAELICDIPFFILYVIISMSVYRLQLMNSDLLQYTEDLPKNNAIRRAIIVEHFALLIFDIFGLVCLIILFITYYRYQKYKTELSNLNRGVFSVYEENERMSRFQPHFLLFTQFFLLLIDSLFWILFLIMSPFLWRSLWCYKLLKETKSDNEKRFVVTVQFGYLLMDIPLVIPFILLIITYLRAEIILKRLKQIRNNEIQHTMHRYIIIEFIKLLFDLPFLPLIFIIIITLWRSKHFLKNFKKFGAKNEIKKKLFIIQQFFYWILDIPTFVIFLILVITYWRYPDLKSALQSALQSVKGKIDLTKISKEEGKEKKNDKEKDLTSSKIVDNNNVKNDPRVSKTPNIGSDSNADSFTNLKSKQNLKNTNNEVHDLLNNRNKASSWGDSSDEEQKLILNDHLETLSNEEIELDEMKLAYNDNSNGNEKLTIINKDEQIINEKQIVESKSFGEKNYLNIFLVNYHCIIWRELFFLILDLPIIFLYFLCHIPFWRARRIRLAYNDENNKTNNKMRKIILVQGILALLDLPMFIALCITIVSWRGFRLRRLLFENTLNEEEYQNLERELENEVEMLFFHKLSLLINDIPKIIYCAYSNDQQSLIFHEFFALFFDIPFILLSIASFWRLIAIYYRIDKLNEKLTIFESKRIIMEEFANFLLDICCLPFFLVLMLTVYRFPNIYNFLKTCDFQKTTHIFIMKEFLHLLLDVPFIPMFLIIFFTIYRYNVLKKKIDQVKSEMEKRIIILIEFMQLVFDLLFIILTIASFWRLIAIYYRIYKSKKKLTTFEKRSIIMEEFANFLFDICCLPFFLVLMLTVYRFPNIYNFLKTCDLQKITHIFIMKEFLHLLLDAPFIPMFLCILFTIYRYNGFKKRINQESSETEKRAIILIEFIQLIFDLPFIPLYFIIMITYVRSHTLNLYLKKYYKHSMIRRWIILKNFLCLLLDTVCILLTFFIYLAYFRKKKYQDDLKNNGIDEFIVRKIIIKHFVFLIFDLLNLILFIFISILFYWRSHLIQKKYANYGNNSFLLFCFIVVQLINGIMDFPFFLLFLLICAFSFWRFKSVKETVKKYDQSFATQFVIRLKILHNFILIPLDYITIIIGTVLLMTTRRFSLKKKWIVCDFNQQLNQFDGFNIFNLNNENGDYFKYVLVLIQTLLLFLDLICLLMYIVILITHWRLKSVKNLYKYLKTVQNPEMNIRFMILTNFFLLFYDIFCFILFVIVVLTWRNKLIIGELKLKNKMINENNPLKLYNININDQLDENDDRLKSNNDDTQSDKIIDNDDYSDYDHDDNNNDDEIIFCDQDLFSFHLIVIENFFGFLIDIPCVFLLIIIYSTLFRIKFYKNFYNKKKTQLGENENEDQNDDNDEESKKILNLKIKYSAFHISIIHEIFQWFLDLPFVVLSLFVLISWRSSIIIKIYKQEIYEDEWIRRGKISINFFLLFYDLVIIVIILCLLFINLFFVWRMPTLYSFIKRGFTDVERKGDGNYFYPKLFYFVRVLLKLIFLSLYDVVSIILMLFIVICFQRIKPFITKFNSMKMARITEEPDQDIIKFYENGINAMEKYESIKFPTSLTYYRSLINYESLKSLILSPHLIFLPFKIIAYCLSPISIYIDWRFKNADDYINTVSLMRKPITKLNARVKRNHTFKKIHWNVFIYFVLLAILFINEFSLIGLFFNWLLLLLLTWFEPFKKKNDEQEEHQIPLKPIIYFRNICYIPIIVFYQFLIAFLPSFMINPSFNFSKTYSNVEGWFWAIQIIWFVLMFTSWYCLRRMVKRNFPSYQLFNSIIWMKGGCIGLFSSDFVLWRYFKATLIFPTIWLYKFSKKVNMIGDLLYSLYFVLWVSWPVALLIYCIRKFGNSNDYYYLFIVIPISLFLSYVGIKISRNNWSKNPKGFPKKKNNQN</sequence>
<feature type="transmembrane region" description="Helical" evidence="3">
    <location>
        <begin position="538"/>
        <end position="558"/>
    </location>
</feature>
<accession>A0AAV7Z6A1</accession>
<keyword evidence="3" id="KW-0472">Membrane</keyword>
<feature type="transmembrane region" description="Helical" evidence="3">
    <location>
        <begin position="1565"/>
        <end position="1592"/>
    </location>
</feature>
<feature type="transmembrane region" description="Helical" evidence="3">
    <location>
        <begin position="475"/>
        <end position="495"/>
    </location>
</feature>
<feature type="transmembrane region" description="Helical" evidence="3">
    <location>
        <begin position="1667"/>
        <end position="1689"/>
    </location>
</feature>
<feature type="transmembrane region" description="Helical" evidence="3">
    <location>
        <begin position="645"/>
        <end position="666"/>
    </location>
</feature>
<feature type="transmembrane region" description="Helical" evidence="3">
    <location>
        <begin position="1885"/>
        <end position="1905"/>
    </location>
</feature>
<reference evidence="4" key="1">
    <citation type="submission" date="2022-08" db="EMBL/GenBank/DDBJ databases">
        <title>Novel sulphate-reducing endosymbionts in the free-living metamonad Anaeramoeba.</title>
        <authorList>
            <person name="Jerlstrom-Hultqvist J."/>
            <person name="Cepicka I."/>
            <person name="Gallot-Lavallee L."/>
            <person name="Salas-Leiva D."/>
            <person name="Curtis B.A."/>
            <person name="Zahonova K."/>
            <person name="Pipaliya S."/>
            <person name="Dacks J."/>
            <person name="Roger A.J."/>
        </authorList>
    </citation>
    <scope>NUCLEOTIDE SEQUENCE</scope>
    <source>
        <strain evidence="4">Busselton2</strain>
    </source>
</reference>
<feature type="region of interest" description="Disordered" evidence="2">
    <location>
        <begin position="1943"/>
        <end position="1963"/>
    </location>
</feature>
<feature type="transmembrane region" description="Helical" evidence="3">
    <location>
        <begin position="2539"/>
        <end position="2557"/>
    </location>
</feature>
<feature type="transmembrane region" description="Helical" evidence="3">
    <location>
        <begin position="947"/>
        <end position="968"/>
    </location>
</feature>
<feature type="transmembrane region" description="Helical" evidence="3">
    <location>
        <begin position="370"/>
        <end position="398"/>
    </location>
</feature>
<keyword evidence="3" id="KW-0812">Transmembrane</keyword>
<keyword evidence="3" id="KW-1133">Transmembrane helix</keyword>
<feature type="transmembrane region" description="Helical" evidence="3">
    <location>
        <begin position="1701"/>
        <end position="1717"/>
    </location>
</feature>
<name>A0AAV7Z6A1_9EUKA</name>
<feature type="transmembrane region" description="Helical" evidence="3">
    <location>
        <begin position="1613"/>
        <end position="1639"/>
    </location>
</feature>
<feature type="transmembrane region" description="Helical" evidence="3">
    <location>
        <begin position="842"/>
        <end position="869"/>
    </location>
</feature>
<feature type="transmembrane region" description="Helical" evidence="3">
    <location>
        <begin position="2459"/>
        <end position="2475"/>
    </location>
</feature>
<comment type="caution">
    <text evidence="4">The sequence shown here is derived from an EMBL/GenBank/DDBJ whole genome shotgun (WGS) entry which is preliminary data.</text>
</comment>
<evidence type="ECO:0000313" key="5">
    <source>
        <dbReference type="Proteomes" id="UP001146793"/>
    </source>
</evidence>
<feature type="transmembrane region" description="Helical" evidence="3">
    <location>
        <begin position="795"/>
        <end position="822"/>
    </location>
</feature>
<feature type="transmembrane region" description="Helical" evidence="3">
    <location>
        <begin position="1477"/>
        <end position="1498"/>
    </location>
</feature>
<feature type="coiled-coil region" evidence="1">
    <location>
        <begin position="1229"/>
        <end position="1256"/>
    </location>
</feature>
<feature type="transmembrane region" description="Helical" evidence="3">
    <location>
        <begin position="1995"/>
        <end position="2018"/>
    </location>
</feature>
<feature type="transmembrane region" description="Helical" evidence="3">
    <location>
        <begin position="686"/>
        <end position="705"/>
    </location>
</feature>
<feature type="transmembrane region" description="Helical" evidence="3">
    <location>
        <begin position="315"/>
        <end position="342"/>
    </location>
</feature>
<feature type="transmembrane region" description="Helical" evidence="3">
    <location>
        <begin position="91"/>
        <end position="112"/>
    </location>
</feature>
<feature type="transmembrane region" description="Helical" evidence="3">
    <location>
        <begin position="741"/>
        <end position="764"/>
    </location>
</feature>
<feature type="transmembrane region" description="Helical" evidence="3">
    <location>
        <begin position="182"/>
        <end position="203"/>
    </location>
</feature>
<feature type="transmembrane region" description="Helical" evidence="3">
    <location>
        <begin position="1424"/>
        <end position="1457"/>
    </location>
</feature>
<feature type="transmembrane region" description="Helical" evidence="3">
    <location>
        <begin position="418"/>
        <end position="442"/>
    </location>
</feature>
<feature type="transmembrane region" description="Helical" evidence="3">
    <location>
        <begin position="1336"/>
        <end position="1357"/>
    </location>
</feature>
<feature type="transmembrane region" description="Helical" evidence="3">
    <location>
        <begin position="1524"/>
        <end position="1545"/>
    </location>
</feature>
<dbReference type="EMBL" id="JANTQA010000036">
    <property type="protein sequence ID" value="KAJ3436526.1"/>
    <property type="molecule type" value="Genomic_DNA"/>
</dbReference>
<feature type="transmembrane region" description="Helical" evidence="3">
    <location>
        <begin position="2427"/>
        <end position="2447"/>
    </location>
</feature>
<proteinExistence type="predicted"/>
<evidence type="ECO:0000313" key="4">
    <source>
        <dbReference type="EMBL" id="KAJ3436526.1"/>
    </source>
</evidence>
<organism evidence="4 5">
    <name type="scientific">Anaeramoeba flamelloides</name>
    <dbReference type="NCBI Taxonomy" id="1746091"/>
    <lineage>
        <taxon>Eukaryota</taxon>
        <taxon>Metamonada</taxon>
        <taxon>Anaeramoebidae</taxon>
        <taxon>Anaeramoeba</taxon>
    </lineage>
</organism>
<evidence type="ECO:0000256" key="1">
    <source>
        <dbReference type="SAM" id="Coils"/>
    </source>
</evidence>
<feature type="transmembrane region" description="Helical" evidence="3">
    <location>
        <begin position="2332"/>
        <end position="2365"/>
    </location>
</feature>
<keyword evidence="1" id="KW-0175">Coiled coil</keyword>
<feature type="transmembrane region" description="Helical" evidence="3">
    <location>
        <begin position="578"/>
        <end position="603"/>
    </location>
</feature>
<feature type="transmembrane region" description="Helical" evidence="3">
    <location>
        <begin position="141"/>
        <end position="161"/>
    </location>
</feature>
<feature type="transmembrane region" description="Helical" evidence="3">
    <location>
        <begin position="2177"/>
        <end position="2202"/>
    </location>
</feature>
<feature type="transmembrane region" description="Helical" evidence="3">
    <location>
        <begin position="1383"/>
        <end position="1404"/>
    </location>
</feature>
<feature type="transmembrane region" description="Helical" evidence="3">
    <location>
        <begin position="57"/>
        <end position="84"/>
    </location>
</feature>
<feature type="transmembrane region" description="Helical" evidence="3">
    <location>
        <begin position="1155"/>
        <end position="1178"/>
    </location>
</feature>
<feature type="transmembrane region" description="Helical" evidence="3">
    <location>
        <begin position="1289"/>
        <end position="1316"/>
    </location>
</feature>
<feature type="transmembrane region" description="Helical" evidence="3">
    <location>
        <begin position="1768"/>
        <end position="1787"/>
    </location>
</feature>
<feature type="transmembrane region" description="Helical" evidence="3">
    <location>
        <begin position="2119"/>
        <end position="2142"/>
    </location>
</feature>
<feature type="compositionally biased region" description="Polar residues" evidence="2">
    <location>
        <begin position="1011"/>
        <end position="1021"/>
    </location>
</feature>